<reference evidence="5" key="1">
    <citation type="journal article" date="2013" name="Nat. Biotechnol.">
        <title>Draft genome sequence of chickpea (Cicer arietinum) provides a resource for trait improvement.</title>
        <authorList>
            <person name="Varshney R.K."/>
            <person name="Song C."/>
            <person name="Saxena R.K."/>
            <person name="Azam S."/>
            <person name="Yu S."/>
            <person name="Sharpe A.G."/>
            <person name="Cannon S."/>
            <person name="Baek J."/>
            <person name="Rosen B.D."/>
            <person name="Tar'an B."/>
            <person name="Millan T."/>
            <person name="Zhang X."/>
            <person name="Ramsay L.D."/>
            <person name="Iwata A."/>
            <person name="Wang Y."/>
            <person name="Nelson W."/>
            <person name="Farmer A.D."/>
            <person name="Gaur P.M."/>
            <person name="Soderlund C."/>
            <person name="Penmetsa R.V."/>
            <person name="Xu C."/>
            <person name="Bharti A.K."/>
            <person name="He W."/>
            <person name="Winter P."/>
            <person name="Zhao S."/>
            <person name="Hane J.K."/>
            <person name="Carrasquilla-Garcia N."/>
            <person name="Condie J.A."/>
            <person name="Upadhyaya H.D."/>
            <person name="Luo M.C."/>
            <person name="Thudi M."/>
            <person name="Gowda C.L."/>
            <person name="Singh N.P."/>
            <person name="Lichtenzveig J."/>
            <person name="Gali K.K."/>
            <person name="Rubio J."/>
            <person name="Nadarajan N."/>
            <person name="Dolezel J."/>
            <person name="Bansal K.C."/>
            <person name="Xu X."/>
            <person name="Edwards D."/>
            <person name="Zhang G."/>
            <person name="Kahl G."/>
            <person name="Gil J."/>
            <person name="Singh K.B."/>
            <person name="Datta S.K."/>
            <person name="Jackson S.A."/>
            <person name="Wang J."/>
            <person name="Cook D.R."/>
        </authorList>
    </citation>
    <scope>NUCLEOTIDE SEQUENCE [LARGE SCALE GENOMIC DNA]</scope>
    <source>
        <strain evidence="5">cv. CDC Frontier</strain>
    </source>
</reference>
<name>A0A1S2XF47_CICAR</name>
<keyword evidence="2" id="KW-0789">Thiol protease inhibitor</keyword>
<protein>
    <submittedName>
        <fullName evidence="6">Cystatin-1-like</fullName>
    </submittedName>
</protein>
<dbReference type="InterPro" id="IPR046350">
    <property type="entry name" value="Cystatin_sf"/>
</dbReference>
<accession>A0A1S2XF47</accession>
<dbReference type="OrthoDB" id="2016588at2759"/>
<proteinExistence type="predicted"/>
<feature type="chain" id="PRO_5018538097" evidence="3">
    <location>
        <begin position="22"/>
        <end position="118"/>
    </location>
</feature>
<evidence type="ECO:0000256" key="2">
    <source>
        <dbReference type="ARBA" id="ARBA00022704"/>
    </source>
</evidence>
<evidence type="ECO:0000313" key="5">
    <source>
        <dbReference type="Proteomes" id="UP000087171"/>
    </source>
</evidence>
<dbReference type="AlphaFoldDB" id="A0A1S2XF47"/>
<feature type="signal peptide" evidence="3">
    <location>
        <begin position="1"/>
        <end position="21"/>
    </location>
</feature>
<organism evidence="5 6">
    <name type="scientific">Cicer arietinum</name>
    <name type="common">Chickpea</name>
    <name type="synonym">Garbanzo</name>
    <dbReference type="NCBI Taxonomy" id="3827"/>
    <lineage>
        <taxon>Eukaryota</taxon>
        <taxon>Viridiplantae</taxon>
        <taxon>Streptophyta</taxon>
        <taxon>Embryophyta</taxon>
        <taxon>Tracheophyta</taxon>
        <taxon>Spermatophyta</taxon>
        <taxon>Magnoliopsida</taxon>
        <taxon>eudicotyledons</taxon>
        <taxon>Gunneridae</taxon>
        <taxon>Pentapetalae</taxon>
        <taxon>rosids</taxon>
        <taxon>fabids</taxon>
        <taxon>Fabales</taxon>
        <taxon>Fabaceae</taxon>
        <taxon>Papilionoideae</taxon>
        <taxon>50 kb inversion clade</taxon>
        <taxon>NPAAA clade</taxon>
        <taxon>Hologalegina</taxon>
        <taxon>IRL clade</taxon>
        <taxon>Cicereae</taxon>
        <taxon>Cicer</taxon>
    </lineage>
</organism>
<evidence type="ECO:0000256" key="1">
    <source>
        <dbReference type="ARBA" id="ARBA00022690"/>
    </source>
</evidence>
<dbReference type="Pfam" id="PF16845">
    <property type="entry name" value="SQAPI"/>
    <property type="match status" value="1"/>
</dbReference>
<dbReference type="KEGG" id="cam:101498322"/>
<dbReference type="GeneID" id="101498322"/>
<dbReference type="GO" id="GO:0004869">
    <property type="term" value="F:cysteine-type endopeptidase inhibitor activity"/>
    <property type="evidence" value="ECO:0007669"/>
    <property type="project" value="UniProtKB-KW"/>
</dbReference>
<dbReference type="SUPFAM" id="SSF54403">
    <property type="entry name" value="Cystatin/monellin"/>
    <property type="match status" value="1"/>
</dbReference>
<dbReference type="RefSeq" id="XP_004488401.1">
    <property type="nucleotide sequence ID" value="XM_004488344.1"/>
</dbReference>
<dbReference type="CDD" id="cd00042">
    <property type="entry name" value="CY"/>
    <property type="match status" value="1"/>
</dbReference>
<dbReference type="Proteomes" id="UP000087171">
    <property type="component" value="Chromosome Ca1"/>
</dbReference>
<dbReference type="InterPro" id="IPR000010">
    <property type="entry name" value="Cystatin_dom"/>
</dbReference>
<dbReference type="PANTHER" id="PTHR47364:SF2">
    <property type="entry name" value="CYSTEINE PROTEINASE INHIBITOR 5"/>
    <property type="match status" value="1"/>
</dbReference>
<dbReference type="STRING" id="3827.A0A1S2XF47"/>
<evidence type="ECO:0000313" key="6">
    <source>
        <dbReference type="RefSeq" id="XP_004488401.1"/>
    </source>
</evidence>
<evidence type="ECO:0000256" key="3">
    <source>
        <dbReference type="SAM" id="SignalP"/>
    </source>
</evidence>
<keyword evidence="3" id="KW-0732">Signal</keyword>
<dbReference type="PANTHER" id="PTHR47364">
    <property type="entry name" value="CYSTEINE PROTEINASE INHIBITOR 5"/>
    <property type="match status" value="1"/>
</dbReference>
<reference evidence="6" key="2">
    <citation type="submission" date="2025-08" db="UniProtKB">
        <authorList>
            <consortium name="RefSeq"/>
        </authorList>
    </citation>
    <scope>IDENTIFICATION</scope>
    <source>
        <tissue evidence="6">Etiolated seedlings</tissue>
    </source>
</reference>
<keyword evidence="1" id="KW-0646">Protease inhibitor</keyword>
<gene>
    <name evidence="6" type="primary">LOC101498322</name>
</gene>
<sequence>MRLQIQSLVLLLLVLLTSTAARDLTVLGHIWIPINDVNNPYVIDLANFAVNEDDRLTGVMLQFEKVIKAEYQIEVINYMYHLVLSANNTSISNKYEALVSVNKWDNFRNLTSFRALRD</sequence>
<keyword evidence="5" id="KW-1185">Reference proteome</keyword>
<dbReference type="PaxDb" id="3827-XP_004488401.1"/>
<dbReference type="Gene3D" id="3.10.450.10">
    <property type="match status" value="1"/>
</dbReference>
<feature type="domain" description="Cystatin" evidence="4">
    <location>
        <begin position="34"/>
        <end position="115"/>
    </location>
</feature>
<evidence type="ECO:0000259" key="4">
    <source>
        <dbReference type="Pfam" id="PF16845"/>
    </source>
</evidence>